<reference evidence="4" key="1">
    <citation type="journal article" date="2020" name="mSystems">
        <title>Genome- and Community-Level Interaction Insights into Carbon Utilization and Element Cycling Functions of Hydrothermarchaeota in Hydrothermal Sediment.</title>
        <authorList>
            <person name="Zhou Z."/>
            <person name="Liu Y."/>
            <person name="Xu W."/>
            <person name="Pan J."/>
            <person name="Luo Z.H."/>
            <person name="Li M."/>
        </authorList>
    </citation>
    <scope>NUCLEOTIDE SEQUENCE [LARGE SCALE GENOMIC DNA]</scope>
    <source>
        <strain evidence="4">SpSt-711</strain>
    </source>
</reference>
<dbReference type="InterPro" id="IPR011854">
    <property type="entry name" value="HypE"/>
</dbReference>
<dbReference type="GO" id="GO:0051604">
    <property type="term" value="P:protein maturation"/>
    <property type="evidence" value="ECO:0007669"/>
    <property type="project" value="TreeGrafter"/>
</dbReference>
<sequence length="336" mass="37018">MKIDKLLLSHGGGGEETYFLIKEYILKYFSNPILNQLEDSAILTDSFSEFAFTIDGFTVKPIFFKGGDIGKLAVTGTINDLVVVGAKPLYLTVSFIIEEGFLMEDFEKILESIKEEAEKNKIFIVAGDTKIVPKKEVDGIFITTSGIGKIVYKGISCANLKPGDIIIVSGSIGDHGACILAEREGIKFDIELKSDCESLLPLAEELFNSKIEIHAMRDPTRGGLAATLYEWAYSSQVNIMVEETLIPVKPQVKAFCEALGFEPYHLPCEGRIVLAVPEKFAQKVLEILKNHPSGSSAQIIGKVLEKSSFPQVILKTLYGIERVLENTTGELFPRIC</sequence>
<comment type="similarity">
    <text evidence="1">Belongs to the HypE family.</text>
</comment>
<evidence type="ECO:0000313" key="4">
    <source>
        <dbReference type="EMBL" id="HGU15092.1"/>
    </source>
</evidence>
<dbReference type="PIRSF" id="PIRSF005644">
    <property type="entry name" value="Hdrgns_mtr_HypE"/>
    <property type="match status" value="1"/>
</dbReference>
<evidence type="ECO:0000259" key="2">
    <source>
        <dbReference type="Pfam" id="PF00586"/>
    </source>
</evidence>
<dbReference type="SUPFAM" id="SSF55326">
    <property type="entry name" value="PurM N-terminal domain-like"/>
    <property type="match status" value="1"/>
</dbReference>
<protein>
    <submittedName>
        <fullName evidence="4">Hydrogenase expression/formation protein HypE</fullName>
    </submittedName>
</protein>
<dbReference type="Gene3D" id="3.90.650.10">
    <property type="entry name" value="PurM-like C-terminal domain"/>
    <property type="match status" value="1"/>
</dbReference>
<dbReference type="SUPFAM" id="SSF56042">
    <property type="entry name" value="PurM C-terminal domain-like"/>
    <property type="match status" value="1"/>
</dbReference>
<dbReference type="EMBL" id="DTEI01000007">
    <property type="protein sequence ID" value="HGU15092.1"/>
    <property type="molecule type" value="Genomic_DNA"/>
</dbReference>
<evidence type="ECO:0000259" key="3">
    <source>
        <dbReference type="Pfam" id="PF02769"/>
    </source>
</evidence>
<dbReference type="InterPro" id="IPR036921">
    <property type="entry name" value="PurM-like_N_sf"/>
</dbReference>
<dbReference type="InterPro" id="IPR036676">
    <property type="entry name" value="PurM-like_C_sf"/>
</dbReference>
<dbReference type="NCBIfam" id="TIGR02124">
    <property type="entry name" value="hypE"/>
    <property type="match status" value="1"/>
</dbReference>
<dbReference type="AlphaFoldDB" id="A0A7V4JNZ8"/>
<dbReference type="InterPro" id="IPR016188">
    <property type="entry name" value="PurM-like_N"/>
</dbReference>
<proteinExistence type="inferred from homology"/>
<accession>A0A7V4JNZ8</accession>
<comment type="caution">
    <text evidence="4">The sequence shown here is derived from an EMBL/GenBank/DDBJ whole genome shotgun (WGS) entry which is preliminary data.</text>
</comment>
<organism evidence="4">
    <name type="scientific">Thermodesulfobacterium geofontis</name>
    <dbReference type="NCBI Taxonomy" id="1295609"/>
    <lineage>
        <taxon>Bacteria</taxon>
        <taxon>Pseudomonadati</taxon>
        <taxon>Thermodesulfobacteriota</taxon>
        <taxon>Thermodesulfobacteria</taxon>
        <taxon>Thermodesulfobacteriales</taxon>
        <taxon>Thermodesulfobacteriaceae</taxon>
        <taxon>Thermodesulfobacterium</taxon>
    </lineage>
</organism>
<dbReference type="Gene3D" id="3.30.1330.10">
    <property type="entry name" value="PurM-like, N-terminal domain"/>
    <property type="match status" value="1"/>
</dbReference>
<dbReference type="CDD" id="cd02197">
    <property type="entry name" value="HypE"/>
    <property type="match status" value="1"/>
</dbReference>
<dbReference type="Pfam" id="PF02769">
    <property type="entry name" value="AIRS_C"/>
    <property type="match status" value="1"/>
</dbReference>
<gene>
    <name evidence="4" type="primary">hypE</name>
    <name evidence="4" type="ORF">ENU91_00265</name>
</gene>
<feature type="domain" description="PurM-like C-terminal" evidence="3">
    <location>
        <begin position="161"/>
        <end position="307"/>
    </location>
</feature>
<dbReference type="InterPro" id="IPR010918">
    <property type="entry name" value="PurM-like_C_dom"/>
</dbReference>
<evidence type="ECO:0000256" key="1">
    <source>
        <dbReference type="ARBA" id="ARBA00006243"/>
    </source>
</evidence>
<dbReference type="PANTHER" id="PTHR30303:SF0">
    <property type="entry name" value="CARBAMOYL DEHYDRATASE HYPE"/>
    <property type="match status" value="1"/>
</dbReference>
<dbReference type="PANTHER" id="PTHR30303">
    <property type="entry name" value="HYDROGENASE ISOENZYMES FORMATION PROTEIN HYPE"/>
    <property type="match status" value="1"/>
</dbReference>
<feature type="domain" description="PurM-like N-terminal" evidence="2">
    <location>
        <begin position="38"/>
        <end position="149"/>
    </location>
</feature>
<name>A0A7V4JNZ8_9BACT</name>
<dbReference type="Pfam" id="PF00586">
    <property type="entry name" value="AIRS"/>
    <property type="match status" value="1"/>
</dbReference>